<dbReference type="PROSITE" id="PS00108">
    <property type="entry name" value="PROTEIN_KINASE_ST"/>
    <property type="match status" value="1"/>
</dbReference>
<evidence type="ECO:0000313" key="11">
    <source>
        <dbReference type="Proteomes" id="UP000001064"/>
    </source>
</evidence>
<comment type="catalytic activity">
    <reaction evidence="7">
        <text>L-threonyl-[protein] + ATP = O-phospho-L-threonyl-[protein] + ADP + H(+)</text>
        <dbReference type="Rhea" id="RHEA:46608"/>
        <dbReference type="Rhea" id="RHEA-COMP:11060"/>
        <dbReference type="Rhea" id="RHEA-COMP:11605"/>
        <dbReference type="ChEBI" id="CHEBI:15378"/>
        <dbReference type="ChEBI" id="CHEBI:30013"/>
        <dbReference type="ChEBI" id="CHEBI:30616"/>
        <dbReference type="ChEBI" id="CHEBI:61977"/>
        <dbReference type="ChEBI" id="CHEBI:456216"/>
        <dbReference type="EC" id="2.7.11.1"/>
    </reaction>
</comment>
<keyword evidence="6" id="KW-0067">ATP-binding</keyword>
<dbReference type="InterPro" id="IPR051131">
    <property type="entry name" value="NEK_Ser/Thr_kinase_NIMA"/>
</dbReference>
<dbReference type="PANTHER" id="PTHR44899">
    <property type="entry name" value="CAMK FAMILY PROTEIN KINASE"/>
    <property type="match status" value="1"/>
</dbReference>
<keyword evidence="3" id="KW-0808">Transferase</keyword>
<accession>F0ZFH4</accession>
<evidence type="ECO:0000256" key="2">
    <source>
        <dbReference type="ARBA" id="ARBA00022527"/>
    </source>
</evidence>
<sequence>LKEINLIEMSSKERNDAMNEVRLLSMLDHKNIISYYDSFILNGSLNIVMEYANAGDIHLEIKKRTLQNKTFSEFEILSWFTQICEAIQFIFTKNILHRDLKTQNIFLSIVDGNYYIKIGDFGIAKIL</sequence>
<keyword evidence="4" id="KW-0547">Nucleotide-binding</keyword>
<dbReference type="GeneID" id="10500113"/>
<dbReference type="KEGG" id="dpp:DICPUDRAFT_24715"/>
<keyword evidence="11" id="KW-1185">Reference proteome</keyword>
<dbReference type="Gene3D" id="1.10.510.10">
    <property type="entry name" value="Transferase(Phosphotransferase) domain 1"/>
    <property type="match status" value="1"/>
</dbReference>
<dbReference type="InParanoid" id="F0ZFH4"/>
<dbReference type="EMBL" id="GL871003">
    <property type="protein sequence ID" value="EGC37277.1"/>
    <property type="molecule type" value="Genomic_DNA"/>
</dbReference>
<dbReference type="PROSITE" id="PS50011">
    <property type="entry name" value="PROTEIN_KINASE_DOM"/>
    <property type="match status" value="1"/>
</dbReference>
<dbReference type="OrthoDB" id="248923at2759"/>
<dbReference type="Proteomes" id="UP000001064">
    <property type="component" value="Unassembled WGS sequence"/>
</dbReference>
<dbReference type="EC" id="2.7.11.1" evidence="1"/>
<reference evidence="11" key="1">
    <citation type="journal article" date="2011" name="Genome Biol.">
        <title>Comparative genomics of the social amoebae Dictyostelium discoideum and Dictyostelium purpureum.</title>
        <authorList>
            <consortium name="US DOE Joint Genome Institute (JGI-PGF)"/>
            <person name="Sucgang R."/>
            <person name="Kuo A."/>
            <person name="Tian X."/>
            <person name="Salerno W."/>
            <person name="Parikh A."/>
            <person name="Feasley C.L."/>
            <person name="Dalin E."/>
            <person name="Tu H."/>
            <person name="Huang E."/>
            <person name="Barry K."/>
            <person name="Lindquist E."/>
            <person name="Shapiro H."/>
            <person name="Bruce D."/>
            <person name="Schmutz J."/>
            <person name="Salamov A."/>
            <person name="Fey P."/>
            <person name="Gaudet P."/>
            <person name="Anjard C."/>
            <person name="Babu M.M."/>
            <person name="Basu S."/>
            <person name="Bushmanova Y."/>
            <person name="van der Wel H."/>
            <person name="Katoh-Kurasawa M."/>
            <person name="Dinh C."/>
            <person name="Coutinho P.M."/>
            <person name="Saito T."/>
            <person name="Elias M."/>
            <person name="Schaap P."/>
            <person name="Kay R.R."/>
            <person name="Henrissat B."/>
            <person name="Eichinger L."/>
            <person name="Rivero F."/>
            <person name="Putnam N.H."/>
            <person name="West C.M."/>
            <person name="Loomis W.F."/>
            <person name="Chisholm R.L."/>
            <person name="Shaulsky G."/>
            <person name="Strassmann J.E."/>
            <person name="Queller D.C."/>
            <person name="Kuspa A."/>
            <person name="Grigoriev I.V."/>
        </authorList>
    </citation>
    <scope>NUCLEOTIDE SEQUENCE [LARGE SCALE GENOMIC DNA]</scope>
    <source>
        <strain evidence="11">QSDP1</strain>
    </source>
</reference>
<organism evidence="10 11">
    <name type="scientific">Dictyostelium purpureum</name>
    <name type="common">Slime mold</name>
    <dbReference type="NCBI Taxonomy" id="5786"/>
    <lineage>
        <taxon>Eukaryota</taxon>
        <taxon>Amoebozoa</taxon>
        <taxon>Evosea</taxon>
        <taxon>Eumycetozoa</taxon>
        <taxon>Dictyostelia</taxon>
        <taxon>Dictyosteliales</taxon>
        <taxon>Dictyosteliaceae</taxon>
        <taxon>Dictyostelium</taxon>
    </lineage>
</organism>
<dbReference type="Pfam" id="PF00069">
    <property type="entry name" value="Pkinase"/>
    <property type="match status" value="1"/>
</dbReference>
<keyword evidence="5" id="KW-0418">Kinase</keyword>
<protein>
    <recommendedName>
        <fullName evidence="1">non-specific serine/threonine protein kinase</fullName>
        <ecNumber evidence="1">2.7.11.1</ecNumber>
    </recommendedName>
</protein>
<comment type="catalytic activity">
    <reaction evidence="8">
        <text>L-seryl-[protein] + ATP = O-phospho-L-seryl-[protein] + ADP + H(+)</text>
        <dbReference type="Rhea" id="RHEA:17989"/>
        <dbReference type="Rhea" id="RHEA-COMP:9863"/>
        <dbReference type="Rhea" id="RHEA-COMP:11604"/>
        <dbReference type="ChEBI" id="CHEBI:15378"/>
        <dbReference type="ChEBI" id="CHEBI:29999"/>
        <dbReference type="ChEBI" id="CHEBI:30616"/>
        <dbReference type="ChEBI" id="CHEBI:83421"/>
        <dbReference type="ChEBI" id="CHEBI:456216"/>
        <dbReference type="EC" id="2.7.11.1"/>
    </reaction>
</comment>
<evidence type="ECO:0000256" key="4">
    <source>
        <dbReference type="ARBA" id="ARBA00022741"/>
    </source>
</evidence>
<dbReference type="InterPro" id="IPR011009">
    <property type="entry name" value="Kinase-like_dom_sf"/>
</dbReference>
<dbReference type="OMA" id="EPRLMEW"/>
<evidence type="ECO:0000256" key="6">
    <source>
        <dbReference type="ARBA" id="ARBA00022840"/>
    </source>
</evidence>
<gene>
    <name evidence="10" type="ORF">DICPUDRAFT_24715</name>
</gene>
<dbReference type="AlphaFoldDB" id="F0ZFH4"/>
<name>F0ZFH4_DICPU</name>
<keyword evidence="2" id="KW-0723">Serine/threonine-protein kinase</keyword>
<dbReference type="eggNOG" id="KOG0589">
    <property type="taxonomic scope" value="Eukaryota"/>
</dbReference>
<dbReference type="SUPFAM" id="SSF56112">
    <property type="entry name" value="Protein kinase-like (PK-like)"/>
    <property type="match status" value="1"/>
</dbReference>
<dbReference type="InterPro" id="IPR008271">
    <property type="entry name" value="Ser/Thr_kinase_AS"/>
</dbReference>
<evidence type="ECO:0000256" key="7">
    <source>
        <dbReference type="ARBA" id="ARBA00047899"/>
    </source>
</evidence>
<dbReference type="GO" id="GO:0005524">
    <property type="term" value="F:ATP binding"/>
    <property type="evidence" value="ECO:0007669"/>
    <property type="project" value="UniProtKB-KW"/>
</dbReference>
<feature type="non-terminal residue" evidence="10">
    <location>
        <position position="127"/>
    </location>
</feature>
<dbReference type="STRING" id="5786.F0ZFH4"/>
<dbReference type="InterPro" id="IPR000719">
    <property type="entry name" value="Prot_kinase_dom"/>
</dbReference>
<dbReference type="Gene3D" id="3.30.200.20">
    <property type="entry name" value="Phosphorylase Kinase, domain 1"/>
    <property type="match status" value="1"/>
</dbReference>
<dbReference type="VEuPathDB" id="AmoebaDB:DICPUDRAFT_24715"/>
<evidence type="ECO:0000259" key="9">
    <source>
        <dbReference type="PROSITE" id="PS50011"/>
    </source>
</evidence>
<dbReference type="GO" id="GO:0004674">
    <property type="term" value="F:protein serine/threonine kinase activity"/>
    <property type="evidence" value="ECO:0007669"/>
    <property type="project" value="UniProtKB-KW"/>
</dbReference>
<proteinExistence type="predicted"/>
<dbReference type="PANTHER" id="PTHR44899:SF3">
    <property type="entry name" value="SERINE_THREONINE-PROTEIN KINASE NEK1"/>
    <property type="match status" value="1"/>
</dbReference>
<evidence type="ECO:0000256" key="1">
    <source>
        <dbReference type="ARBA" id="ARBA00012513"/>
    </source>
</evidence>
<evidence type="ECO:0000256" key="5">
    <source>
        <dbReference type="ARBA" id="ARBA00022777"/>
    </source>
</evidence>
<feature type="domain" description="Protein kinase" evidence="9">
    <location>
        <begin position="1"/>
        <end position="127"/>
    </location>
</feature>
<evidence type="ECO:0000256" key="3">
    <source>
        <dbReference type="ARBA" id="ARBA00022679"/>
    </source>
</evidence>
<evidence type="ECO:0000256" key="8">
    <source>
        <dbReference type="ARBA" id="ARBA00048679"/>
    </source>
</evidence>
<dbReference type="RefSeq" id="XP_003286165.1">
    <property type="nucleotide sequence ID" value="XM_003286117.1"/>
</dbReference>
<feature type="non-terminal residue" evidence="10">
    <location>
        <position position="1"/>
    </location>
</feature>
<dbReference type="SMART" id="SM00220">
    <property type="entry name" value="S_TKc"/>
    <property type="match status" value="1"/>
</dbReference>
<evidence type="ECO:0000313" key="10">
    <source>
        <dbReference type="EMBL" id="EGC37277.1"/>
    </source>
</evidence>